<protein>
    <submittedName>
        <fullName evidence="1">Uncharacterized protein</fullName>
    </submittedName>
</protein>
<dbReference type="Proteomes" id="UP001145021">
    <property type="component" value="Unassembled WGS sequence"/>
</dbReference>
<proteinExistence type="predicted"/>
<dbReference type="EMBL" id="JANBOH010000026">
    <property type="protein sequence ID" value="KAJ1647559.1"/>
    <property type="molecule type" value="Genomic_DNA"/>
</dbReference>
<accession>A0A9W7XQS0</accession>
<name>A0A9W7XQS0_9FUNG</name>
<reference evidence="1" key="1">
    <citation type="submission" date="2022-07" db="EMBL/GenBank/DDBJ databases">
        <title>Phylogenomic reconstructions and comparative analyses of Kickxellomycotina fungi.</title>
        <authorList>
            <person name="Reynolds N.K."/>
            <person name="Stajich J.E."/>
            <person name="Barry K."/>
            <person name="Grigoriev I.V."/>
            <person name="Crous P."/>
            <person name="Smith M.E."/>
        </authorList>
    </citation>
    <scope>NUCLEOTIDE SEQUENCE</scope>
    <source>
        <strain evidence="1">NBRC 105413</strain>
    </source>
</reference>
<evidence type="ECO:0000313" key="2">
    <source>
        <dbReference type="Proteomes" id="UP001145021"/>
    </source>
</evidence>
<evidence type="ECO:0000313" key="1">
    <source>
        <dbReference type="EMBL" id="KAJ1647559.1"/>
    </source>
</evidence>
<keyword evidence="2" id="KW-1185">Reference proteome</keyword>
<organism evidence="1 2">
    <name type="scientific">Coemansia asiatica</name>
    <dbReference type="NCBI Taxonomy" id="1052880"/>
    <lineage>
        <taxon>Eukaryota</taxon>
        <taxon>Fungi</taxon>
        <taxon>Fungi incertae sedis</taxon>
        <taxon>Zoopagomycota</taxon>
        <taxon>Kickxellomycotina</taxon>
        <taxon>Kickxellomycetes</taxon>
        <taxon>Kickxellales</taxon>
        <taxon>Kickxellaceae</taxon>
        <taxon>Coemansia</taxon>
    </lineage>
</organism>
<comment type="caution">
    <text evidence="1">The sequence shown here is derived from an EMBL/GenBank/DDBJ whole genome shotgun (WGS) entry which is preliminary data.</text>
</comment>
<dbReference type="AlphaFoldDB" id="A0A9W7XQS0"/>
<gene>
    <name evidence="1" type="ORF">LPJ64_001092</name>
</gene>
<sequence length="159" mass="17583">MEYVYQHLQEIVKEMYQSSQTHDSSTPLPGSLLSAGQNQQWSGPELEFMFVLLGQEHMLSAMQLVDRGIACLTSGTRSLFRVGRQGHSDEDLCFCILPGRYCTICSAGNARAAENKSFQKQDALPCIHITAVLLAVAQSRCTFEELSAQEMATALFTIT</sequence>